<dbReference type="CTD" id="20316748"/>
<dbReference type="Proteomes" id="UP000054324">
    <property type="component" value="Unassembled WGS sequence"/>
</dbReference>
<proteinExistence type="predicted"/>
<reference evidence="2 3" key="1">
    <citation type="submission" date="2013-11" db="EMBL/GenBank/DDBJ databases">
        <title>Opisthorchis viverrini - life in the bile duct.</title>
        <authorList>
            <person name="Young N.D."/>
            <person name="Nagarajan N."/>
            <person name="Lin S.J."/>
            <person name="Korhonen P.K."/>
            <person name="Jex A.R."/>
            <person name="Hall R.S."/>
            <person name="Safavi-Hemami H."/>
            <person name="Kaewkong W."/>
            <person name="Bertrand D."/>
            <person name="Gao S."/>
            <person name="Seet Q."/>
            <person name="Wongkham S."/>
            <person name="Teh B.T."/>
            <person name="Wongkham C."/>
            <person name="Intapan P.M."/>
            <person name="Maleewong W."/>
            <person name="Yang X."/>
            <person name="Hu M."/>
            <person name="Wang Z."/>
            <person name="Hofmann A."/>
            <person name="Sternberg P.W."/>
            <person name="Tan P."/>
            <person name="Wang J."/>
            <person name="Gasser R.B."/>
        </authorList>
    </citation>
    <scope>NUCLEOTIDE SEQUENCE [LARGE SCALE GENOMIC DNA]</scope>
</reference>
<dbReference type="AlphaFoldDB" id="A0A074ZUH3"/>
<keyword evidence="3" id="KW-1185">Reference proteome</keyword>
<dbReference type="RefSeq" id="XP_009165103.1">
    <property type="nucleotide sequence ID" value="XM_009166839.1"/>
</dbReference>
<organism evidence="2 3">
    <name type="scientific">Opisthorchis viverrini</name>
    <name type="common">Southeast Asian liver fluke</name>
    <dbReference type="NCBI Taxonomy" id="6198"/>
    <lineage>
        <taxon>Eukaryota</taxon>
        <taxon>Metazoa</taxon>
        <taxon>Spiralia</taxon>
        <taxon>Lophotrochozoa</taxon>
        <taxon>Platyhelminthes</taxon>
        <taxon>Trematoda</taxon>
        <taxon>Digenea</taxon>
        <taxon>Opisthorchiida</taxon>
        <taxon>Opisthorchiata</taxon>
        <taxon>Opisthorchiidae</taxon>
        <taxon>Opisthorchis</taxon>
    </lineage>
</organism>
<protein>
    <submittedName>
        <fullName evidence="2">Uncharacterized protein</fullName>
    </submittedName>
</protein>
<gene>
    <name evidence="2" type="ORF">T265_02560</name>
</gene>
<name>A0A074ZUH3_OPIVI</name>
<evidence type="ECO:0000256" key="1">
    <source>
        <dbReference type="SAM" id="MobiDB-lite"/>
    </source>
</evidence>
<dbReference type="KEGG" id="ovi:T265_02560"/>
<dbReference type="OrthoDB" id="10611527at2759"/>
<sequence length="292" mass="33413">MNFHAYRSRKTRGAVETGKRSVALNYGECKTDLSFQQNLALYSISRGSQVFSYGCRLAPPLTRKRGHTQNSDLSRLVCLGVLDHFNGAWVFDLLVYDALTDDSPWKSLLRVPIHENDQEIQILESQYHCKYNNIHIQHTSTDSPPRYNYQPEDKAQFTSPQNRYRHNQADIDGEQPQKSQCPIKVRKSYKNSSVKQGGFSSSGQGESVWGLAVTWGWKREHTVDKLSSTPPPKTPADFPPSSYGHSWLKYFTYPKFRVDLHQYAKRELLTRQLPVVSLYAMSSKTHLPPAES</sequence>
<dbReference type="GeneID" id="20316748"/>
<feature type="region of interest" description="Disordered" evidence="1">
    <location>
        <begin position="140"/>
        <end position="161"/>
    </location>
</feature>
<accession>A0A074ZUH3</accession>
<evidence type="ECO:0000313" key="2">
    <source>
        <dbReference type="EMBL" id="KER31108.1"/>
    </source>
</evidence>
<evidence type="ECO:0000313" key="3">
    <source>
        <dbReference type="Proteomes" id="UP000054324"/>
    </source>
</evidence>
<dbReference type="EMBL" id="KL596650">
    <property type="protein sequence ID" value="KER31108.1"/>
    <property type="molecule type" value="Genomic_DNA"/>
</dbReference>